<evidence type="ECO:0000256" key="3">
    <source>
        <dbReference type="SAM" id="MobiDB-lite"/>
    </source>
</evidence>
<comment type="caution">
    <text evidence="4">The sequence shown here is derived from an EMBL/GenBank/DDBJ whole genome shotgun (WGS) entry which is preliminary data.</text>
</comment>
<organism evidence="4 5">
    <name type="scientific">Streptomyces daliensis</name>
    <dbReference type="NCBI Taxonomy" id="299421"/>
    <lineage>
        <taxon>Bacteria</taxon>
        <taxon>Bacillati</taxon>
        <taxon>Actinomycetota</taxon>
        <taxon>Actinomycetes</taxon>
        <taxon>Kitasatosporales</taxon>
        <taxon>Streptomycetaceae</taxon>
        <taxon>Streptomyces</taxon>
    </lineage>
</organism>
<dbReference type="AlphaFoldDB" id="A0A8T4IX65"/>
<feature type="compositionally biased region" description="Basic and acidic residues" evidence="3">
    <location>
        <begin position="65"/>
        <end position="74"/>
    </location>
</feature>
<evidence type="ECO:0000256" key="1">
    <source>
        <dbReference type="ARBA" id="ARBA00006200"/>
    </source>
</evidence>
<protein>
    <recommendedName>
        <fullName evidence="2">UPF0232 protein KDA82_15930</fullName>
    </recommendedName>
</protein>
<name>A0A8T4IX65_9ACTN</name>
<feature type="compositionally biased region" description="Gly residues" evidence="3">
    <location>
        <begin position="7"/>
        <end position="18"/>
    </location>
</feature>
<evidence type="ECO:0000313" key="4">
    <source>
        <dbReference type="EMBL" id="MBR7674477.1"/>
    </source>
</evidence>
<dbReference type="PANTHER" id="PTHR36456:SF1">
    <property type="entry name" value="UPF0232 PROTEIN SCO3875"/>
    <property type="match status" value="1"/>
</dbReference>
<accession>A0A8T4IX65</accession>
<keyword evidence="5" id="KW-1185">Reference proteome</keyword>
<feature type="region of interest" description="Disordered" evidence="3">
    <location>
        <begin position="1"/>
        <end position="102"/>
    </location>
</feature>
<dbReference type="PANTHER" id="PTHR36456">
    <property type="entry name" value="UPF0232 PROTEIN SCO3875"/>
    <property type="match status" value="1"/>
</dbReference>
<comment type="similarity">
    <text evidence="1 2">Belongs to the UPF0232 family.</text>
</comment>
<dbReference type="HAMAP" id="MF_00630">
    <property type="entry name" value="UPF0232"/>
    <property type="match status" value="1"/>
</dbReference>
<sequence>MTPRSGSGDGGGPGGGPGENPSATGSGSGPGTGSGPGPDDGSGGPEQKPTPEPTGVDLARVALRAAKEQARERGAAAQQKKQVRRGAGPRSGARRDGRDPMSLGAAVHRLITERGWEAPAAVGGVMGRWPQLVGAEVAQHCEPQRYDEEERALTVRCDSTAWATQLRLLAPRLVARLNEDLGQGTVKVIKVRGPEAPHTRYGPLRAPGSKGPGDTYG</sequence>
<evidence type="ECO:0000313" key="5">
    <source>
        <dbReference type="Proteomes" id="UP000675554"/>
    </source>
</evidence>
<evidence type="ECO:0000256" key="2">
    <source>
        <dbReference type="HAMAP-Rule" id="MF_00630"/>
    </source>
</evidence>
<proteinExistence type="inferred from homology"/>
<feature type="region of interest" description="Disordered" evidence="3">
    <location>
        <begin position="193"/>
        <end position="217"/>
    </location>
</feature>
<dbReference type="Pfam" id="PF05258">
    <property type="entry name" value="DciA"/>
    <property type="match status" value="1"/>
</dbReference>
<feature type="compositionally biased region" description="Gly residues" evidence="3">
    <location>
        <begin position="26"/>
        <end position="44"/>
    </location>
</feature>
<dbReference type="InterPro" id="IPR007922">
    <property type="entry name" value="DciA-like"/>
</dbReference>
<feature type="compositionally biased region" description="Low complexity" evidence="3">
    <location>
        <begin position="75"/>
        <end position="91"/>
    </location>
</feature>
<dbReference type="EMBL" id="JAGSMN010000347">
    <property type="protein sequence ID" value="MBR7674477.1"/>
    <property type="molecule type" value="Genomic_DNA"/>
</dbReference>
<dbReference type="Proteomes" id="UP000675554">
    <property type="component" value="Unassembled WGS sequence"/>
</dbReference>
<reference evidence="4" key="1">
    <citation type="submission" date="2021-04" db="EMBL/GenBank/DDBJ databases">
        <title>Sequencing of actinobacteria type strains.</title>
        <authorList>
            <person name="Nguyen G.-S."/>
            <person name="Wentzel A."/>
        </authorList>
    </citation>
    <scope>NUCLEOTIDE SEQUENCE</scope>
    <source>
        <strain evidence="4">DSM 42095</strain>
    </source>
</reference>
<gene>
    <name evidence="4" type="ORF">KDA82_15930</name>
</gene>
<dbReference type="InterPro" id="IPR023007">
    <property type="entry name" value="UPF0232_actinobac"/>
</dbReference>